<dbReference type="EMBL" id="OKRB01000102">
    <property type="protein sequence ID" value="SPE24220.1"/>
    <property type="molecule type" value="Genomic_DNA"/>
</dbReference>
<name>A0A2N9LLT8_9BACT</name>
<accession>A0A2N9LLT8</accession>
<protein>
    <submittedName>
        <fullName evidence="1">Uncharacterized protein</fullName>
    </submittedName>
</protein>
<sequence>MKRGALLAFVLIAATVAFIVIGTVWPISTAVAFAGGERLLESSSTPEAAARNLGQEIRLKDWGKAYSSLANRSKFTEQEFVEDVTGYYPSLRTYSSLDHFEIRPLHASDSDADVEFTLDWSTVVGTLPDTRTVHVVRNGDHWEVDWPMQKKPVLPPQVIPVEYLRWDVINRGPGDDWGVQDVDGPNVRIVDMHPVQRAEGVVVLGELLNEDVLPAYVSVTATLHRKDQSAIGTESAFDRISHLLLPKQVTPFLIQFPNASLSEVSSIRMEPFSTLVSASADPVIEIDNEQLNPAPDAALTGQLINQSGQVVNVAHVLGTLYDKSGNLVWVVDQYVDRALLPQTPVSFKIPIPEDLAKKVSSQRTVVATYSFGGFL</sequence>
<proteinExistence type="predicted"/>
<dbReference type="OrthoDB" id="108281at2"/>
<reference evidence="2" key="1">
    <citation type="submission" date="2018-02" db="EMBL/GenBank/DDBJ databases">
        <authorList>
            <person name="Hausmann B."/>
        </authorList>
    </citation>
    <scope>NUCLEOTIDE SEQUENCE [LARGE SCALE GENOMIC DNA]</scope>
    <source>
        <strain evidence="2">Peat soil MAG SbA5</strain>
    </source>
</reference>
<dbReference type="AlphaFoldDB" id="A0A2N9LLT8"/>
<organism evidence="1 2">
    <name type="scientific">Candidatus Sulfuritelmatomonas gaucii</name>
    <dbReference type="NCBI Taxonomy" id="2043161"/>
    <lineage>
        <taxon>Bacteria</taxon>
        <taxon>Pseudomonadati</taxon>
        <taxon>Acidobacteriota</taxon>
        <taxon>Terriglobia</taxon>
        <taxon>Terriglobales</taxon>
        <taxon>Acidobacteriaceae</taxon>
        <taxon>Candidatus Sulfuritelmatomonas</taxon>
    </lineage>
</organism>
<evidence type="ECO:0000313" key="1">
    <source>
        <dbReference type="EMBL" id="SPE24220.1"/>
    </source>
</evidence>
<gene>
    <name evidence="1" type="ORF">SBA5_440020</name>
</gene>
<dbReference type="Gene3D" id="3.10.450.100">
    <property type="entry name" value="NTF2-like, domain 1"/>
    <property type="match status" value="1"/>
</dbReference>
<dbReference type="Proteomes" id="UP000239735">
    <property type="component" value="Unassembled WGS sequence"/>
</dbReference>
<evidence type="ECO:0000313" key="2">
    <source>
        <dbReference type="Proteomes" id="UP000239735"/>
    </source>
</evidence>